<dbReference type="EMBL" id="CP002364">
    <property type="protein sequence ID" value="ADW17334.1"/>
    <property type="molecule type" value="Genomic_DNA"/>
</dbReference>
<protein>
    <recommendedName>
        <fullName evidence="2">Doubled CXXCH motif domain-containing protein</fullName>
    </recommendedName>
</protein>
<dbReference type="InterPro" id="IPR036280">
    <property type="entry name" value="Multihaem_cyt_sf"/>
</dbReference>
<dbReference type="AlphaFoldDB" id="A0A7U4DNT5"/>
<keyword evidence="4" id="KW-1185">Reference proteome</keyword>
<reference evidence="3 4" key="1">
    <citation type="journal article" date="2011" name="Stand. Genomic Sci.">
        <title>Complete genome sequence of Desulfobulbus propionicus type strain (1pr3).</title>
        <authorList>
            <person name="Pagani I."/>
            <person name="Lapidus A."/>
            <person name="Nolan M."/>
            <person name="Lucas S."/>
            <person name="Hammon N."/>
            <person name="Deshpande S."/>
            <person name="Cheng J.F."/>
            <person name="Chertkov O."/>
            <person name="Davenport K."/>
            <person name="Tapia R."/>
            <person name="Han C."/>
            <person name="Goodwin L."/>
            <person name="Pitluck S."/>
            <person name="Liolios K."/>
            <person name="Mavromatis K."/>
            <person name="Ivanova N."/>
            <person name="Mikhailova N."/>
            <person name="Pati A."/>
            <person name="Chen A."/>
            <person name="Palaniappan K."/>
            <person name="Land M."/>
            <person name="Hauser L."/>
            <person name="Chang Y.J."/>
            <person name="Jeffries C.D."/>
            <person name="Detter J.C."/>
            <person name="Brambilla E."/>
            <person name="Kannan K.P."/>
            <person name="Djao O.D."/>
            <person name="Rohde M."/>
            <person name="Pukall R."/>
            <person name="Spring S."/>
            <person name="Goker M."/>
            <person name="Sikorski J."/>
            <person name="Woyke T."/>
            <person name="Bristow J."/>
            <person name="Eisen J.A."/>
            <person name="Markowitz V."/>
            <person name="Hugenholtz P."/>
            <person name="Kyrpides N.C."/>
            <person name="Klenk H.P."/>
        </authorList>
    </citation>
    <scope>NUCLEOTIDE SEQUENCE [LARGE SCALE GENOMIC DNA]</scope>
    <source>
        <strain evidence="4">ATCC 33891 / DSM 2032 / 1pr3</strain>
    </source>
</reference>
<evidence type="ECO:0000313" key="3">
    <source>
        <dbReference type="EMBL" id="ADW17334.1"/>
    </source>
</evidence>
<keyword evidence="1" id="KW-0732">Signal</keyword>
<organism evidence="3 4">
    <name type="scientific">Desulfobulbus propionicus (strain ATCC 33891 / DSM 2032 / VKM B-1956 / 1pr3)</name>
    <dbReference type="NCBI Taxonomy" id="577650"/>
    <lineage>
        <taxon>Bacteria</taxon>
        <taxon>Pseudomonadati</taxon>
        <taxon>Thermodesulfobacteriota</taxon>
        <taxon>Desulfobulbia</taxon>
        <taxon>Desulfobulbales</taxon>
        <taxon>Desulfobulbaceae</taxon>
        <taxon>Desulfobulbus</taxon>
    </lineage>
</organism>
<gene>
    <name evidence="3" type="ordered locus">Despr_1163</name>
</gene>
<name>A0A7U4DNT5_DESPD</name>
<evidence type="ECO:0000313" key="4">
    <source>
        <dbReference type="Proteomes" id="UP000006365"/>
    </source>
</evidence>
<dbReference type="RefSeq" id="WP_015723876.1">
    <property type="nucleotide sequence ID" value="NC_014972.1"/>
</dbReference>
<dbReference type="InterPro" id="IPR051829">
    <property type="entry name" value="Multiheme_Cytochr_ET"/>
</dbReference>
<sequence length="635" mass="69752">MKHWYRIVSYFVMSLGVLLLAGRPLMAGTTISGVVKDASKHVVPKATVYLIPATDVAAMAKTPLEVKKNAANDEPLEDNLAANKDTYKKGVSDKQGKFKIADVAEAKYFLYVVPADATYLPGGNKADVAISPKALKGKPVEILLSGNTPAGATFVGTTSCLNCHKDYATEKMTLHKLGIRVAGKDSKLQDSSRFVEIDNGLNILKAGATFYFFDFDKERGFDKYKVAREMPKDPTTASLSATFSADDKGHVKIKMQNLKDPSDPPREYPVELTYGGGLYKQRYLLHVGKSLYPFLQYNEHGKDEYGNRTRKQFRDYHADWFFNEETKKLTDPPIAKSFEKECASCHYTGYSLTKLDSGEYIAGAVNDPNGEADIDGDGVPNELNIGCESCHGAGSAHVKAPAAKKAATIVSPGKLASERASVICGQCHSRPQGFLNNDQPVNKDNKMMAPGISRNEYLVNFTTREDASPKDVWESHSKSHHQQYLDFIRSTKYRNAEQILSCTTCHDPHGGSAFKHQMRQDAVTPGSTYCQSCHTAQKDMAKHTENAVGMAHGPETKITCTNCHQFKTAQTGAGFGKGLVTADGKNYWENDITSHLLIVPRKDNKYVKGVDPDKAMPIPYTNSCGISCHDPNSLK</sequence>
<proteinExistence type="predicted"/>
<accession>A0A7U4DNT5</accession>
<dbReference type="PANTHER" id="PTHR35038">
    <property type="entry name" value="DISSIMILATORY SULFITE REDUCTASE SIRA"/>
    <property type="match status" value="1"/>
</dbReference>
<dbReference type="PANTHER" id="PTHR35038:SF8">
    <property type="entry name" value="C-TYPE POLYHEME CYTOCHROME OMCC"/>
    <property type="match status" value="1"/>
</dbReference>
<dbReference type="Gene3D" id="1.10.1130.10">
    <property type="entry name" value="Flavocytochrome C3, Chain A"/>
    <property type="match status" value="1"/>
</dbReference>
<dbReference type="SUPFAM" id="SSF48695">
    <property type="entry name" value="Multiheme cytochromes"/>
    <property type="match status" value="1"/>
</dbReference>
<dbReference type="Pfam" id="PF09699">
    <property type="entry name" value="Paired_CXXCH_1"/>
    <property type="match status" value="1"/>
</dbReference>
<evidence type="ECO:0000256" key="1">
    <source>
        <dbReference type="ARBA" id="ARBA00022729"/>
    </source>
</evidence>
<feature type="domain" description="Doubled CXXCH motif" evidence="2">
    <location>
        <begin position="501"/>
        <end position="538"/>
    </location>
</feature>
<dbReference type="KEGG" id="dpr:Despr_1163"/>
<dbReference type="Proteomes" id="UP000006365">
    <property type="component" value="Chromosome"/>
</dbReference>
<evidence type="ECO:0000259" key="2">
    <source>
        <dbReference type="Pfam" id="PF09699"/>
    </source>
</evidence>
<dbReference type="InterPro" id="IPR010177">
    <property type="entry name" value="Paired_CXXCH_1"/>
</dbReference>